<sequence length="360" mass="41080">MTANYPGEQFKYRSLIIKYLQRYIKEQGKSLSKVSRWGPSACKQFASLSGKGKMIRGELFLYIYEKLSHKDSEDMIPIAAALEITQTSLLIHDDIIDKDKTRRGIPALSTSYGILGAKENLRDPEHFGDSMALCIGDIGLFWAFSILNKIKSKFKTKIINKFTEEFTLVGVAQMSDIYNGYSRNNPSLKEIESIYLYKTARYTFSVPLALGAIIANANQNTINILEKIGEYLGIIFQIRDDEIGIFGNEQKTGKICGSDIREGKKTIYFYHLVRYFDKDTEKFKAIWGNPLIISDDIKYIQNLIINLGIQNKVQEMKDSLRGKAIKIIQNSDLDNDLKEFLSEYANTITETTIYNDKYCS</sequence>
<dbReference type="InterPro" id="IPR033749">
    <property type="entry name" value="Polyprenyl_synt_CS"/>
</dbReference>
<organism evidence="7 8">
    <name type="scientific">Candidatus Zambryskibacteria bacterium RIFCSPHIGHO2_01_FULL_44_22b</name>
    <dbReference type="NCBI Taxonomy" id="1802737"/>
    <lineage>
        <taxon>Bacteria</taxon>
        <taxon>Candidatus Zambryskiibacteriota</taxon>
    </lineage>
</organism>
<dbReference type="SUPFAM" id="SSF48576">
    <property type="entry name" value="Terpenoid synthases"/>
    <property type="match status" value="1"/>
</dbReference>
<dbReference type="AlphaFoldDB" id="A0A1G2T0E0"/>
<evidence type="ECO:0000256" key="2">
    <source>
        <dbReference type="ARBA" id="ARBA00006706"/>
    </source>
</evidence>
<dbReference type="STRING" id="1802737.A2832_01440"/>
<evidence type="ECO:0000256" key="1">
    <source>
        <dbReference type="ARBA" id="ARBA00001946"/>
    </source>
</evidence>
<dbReference type="InterPro" id="IPR000092">
    <property type="entry name" value="Polyprenyl_synt"/>
</dbReference>
<evidence type="ECO:0000256" key="4">
    <source>
        <dbReference type="ARBA" id="ARBA00022723"/>
    </source>
</evidence>
<comment type="cofactor">
    <cofactor evidence="1">
        <name>Mg(2+)</name>
        <dbReference type="ChEBI" id="CHEBI:18420"/>
    </cofactor>
</comment>
<evidence type="ECO:0000313" key="7">
    <source>
        <dbReference type="EMBL" id="OHA90767.1"/>
    </source>
</evidence>
<dbReference type="InterPro" id="IPR008949">
    <property type="entry name" value="Isoprenoid_synthase_dom_sf"/>
</dbReference>
<comment type="similarity">
    <text evidence="2 6">Belongs to the FPP/GGPP synthase family.</text>
</comment>
<dbReference type="GO" id="GO:0046872">
    <property type="term" value="F:metal ion binding"/>
    <property type="evidence" value="ECO:0007669"/>
    <property type="project" value="UniProtKB-KW"/>
</dbReference>
<evidence type="ECO:0008006" key="9">
    <source>
        <dbReference type="Google" id="ProtNLM"/>
    </source>
</evidence>
<reference evidence="7 8" key="1">
    <citation type="journal article" date="2016" name="Nat. Commun.">
        <title>Thousands of microbial genomes shed light on interconnected biogeochemical processes in an aquifer system.</title>
        <authorList>
            <person name="Anantharaman K."/>
            <person name="Brown C.T."/>
            <person name="Hug L.A."/>
            <person name="Sharon I."/>
            <person name="Castelle C.J."/>
            <person name="Probst A.J."/>
            <person name="Thomas B.C."/>
            <person name="Singh A."/>
            <person name="Wilkins M.J."/>
            <person name="Karaoz U."/>
            <person name="Brodie E.L."/>
            <person name="Williams K.H."/>
            <person name="Hubbard S.S."/>
            <person name="Banfield J.F."/>
        </authorList>
    </citation>
    <scope>NUCLEOTIDE SEQUENCE [LARGE SCALE GENOMIC DNA]</scope>
</reference>
<dbReference type="CDD" id="cd00685">
    <property type="entry name" value="Trans_IPPS_HT"/>
    <property type="match status" value="1"/>
</dbReference>
<name>A0A1G2T0E0_9BACT</name>
<evidence type="ECO:0000256" key="6">
    <source>
        <dbReference type="RuleBase" id="RU004466"/>
    </source>
</evidence>
<protein>
    <recommendedName>
        <fullName evidence="9">Polyprenyl synthetase</fullName>
    </recommendedName>
</protein>
<keyword evidence="3 6" id="KW-0808">Transferase</keyword>
<dbReference type="Proteomes" id="UP000178538">
    <property type="component" value="Unassembled WGS sequence"/>
</dbReference>
<dbReference type="PANTHER" id="PTHR12001:SF85">
    <property type="entry name" value="SHORT CHAIN ISOPRENYL DIPHOSPHATE SYNTHASE"/>
    <property type="match status" value="1"/>
</dbReference>
<dbReference type="SFLD" id="SFLDS00005">
    <property type="entry name" value="Isoprenoid_Synthase_Type_I"/>
    <property type="match status" value="1"/>
</dbReference>
<evidence type="ECO:0000313" key="8">
    <source>
        <dbReference type="Proteomes" id="UP000178538"/>
    </source>
</evidence>
<dbReference type="GO" id="GO:0008299">
    <property type="term" value="P:isoprenoid biosynthetic process"/>
    <property type="evidence" value="ECO:0007669"/>
    <property type="project" value="InterPro"/>
</dbReference>
<dbReference type="Pfam" id="PF00348">
    <property type="entry name" value="polyprenyl_synt"/>
    <property type="match status" value="1"/>
</dbReference>
<dbReference type="Gene3D" id="1.10.600.10">
    <property type="entry name" value="Farnesyl Diphosphate Synthase"/>
    <property type="match status" value="1"/>
</dbReference>
<accession>A0A1G2T0E0</accession>
<evidence type="ECO:0000256" key="5">
    <source>
        <dbReference type="ARBA" id="ARBA00022842"/>
    </source>
</evidence>
<keyword evidence="5" id="KW-0460">Magnesium</keyword>
<comment type="caution">
    <text evidence="7">The sequence shown here is derived from an EMBL/GenBank/DDBJ whole genome shotgun (WGS) entry which is preliminary data.</text>
</comment>
<dbReference type="EMBL" id="MHVG01000016">
    <property type="protein sequence ID" value="OHA90767.1"/>
    <property type="molecule type" value="Genomic_DNA"/>
</dbReference>
<dbReference type="PROSITE" id="PS00723">
    <property type="entry name" value="POLYPRENYL_SYNTHASE_1"/>
    <property type="match status" value="1"/>
</dbReference>
<gene>
    <name evidence="7" type="ORF">A2832_01440</name>
</gene>
<dbReference type="GO" id="GO:0004659">
    <property type="term" value="F:prenyltransferase activity"/>
    <property type="evidence" value="ECO:0007669"/>
    <property type="project" value="InterPro"/>
</dbReference>
<proteinExistence type="inferred from homology"/>
<evidence type="ECO:0000256" key="3">
    <source>
        <dbReference type="ARBA" id="ARBA00022679"/>
    </source>
</evidence>
<dbReference type="PANTHER" id="PTHR12001">
    <property type="entry name" value="GERANYLGERANYL PYROPHOSPHATE SYNTHASE"/>
    <property type="match status" value="1"/>
</dbReference>
<keyword evidence="4" id="KW-0479">Metal-binding</keyword>